<evidence type="ECO:0000313" key="3">
    <source>
        <dbReference type="Proteomes" id="UP001151088"/>
    </source>
</evidence>
<protein>
    <submittedName>
        <fullName evidence="2">SH3 domain-containing protein</fullName>
    </submittedName>
</protein>
<keyword evidence="3" id="KW-1185">Reference proteome</keyword>
<reference evidence="2" key="1">
    <citation type="submission" date="2022-08" db="EMBL/GenBank/DDBJ databases">
        <authorList>
            <person name="Li F."/>
        </authorList>
    </citation>
    <scope>NUCLEOTIDE SEQUENCE</scope>
    <source>
        <strain evidence="2">MQZ15Z-1</strain>
    </source>
</reference>
<feature type="compositionally biased region" description="Low complexity" evidence="1">
    <location>
        <begin position="371"/>
        <end position="390"/>
    </location>
</feature>
<sequence length="478" mass="48494">MTVSSQEPRGTGLSTSLVSDFRAILNALEKEKGGRPADDAGESHTGNDAPSTVSGSVLAVAKIDSVPVPPAADGENEDERPSEPTGPMVRERVRVPRGETPARPEPMALSEVRSRISALGDVRDMFPHRAGRPAAEGDQAGEAADARPAAGQPLPQPTPPARNPIGRKRAAAAPAVAEAPAPRRRAFGASGRAGEAETPVRRRKSTSSDVITWQRLGILAICAVVFGGGLVALQRVVGREEAVVAPDEIGNAAIASVAPSTSYDVPAPATVAVAPPVAAPATQEASTPAAPASVADVVAEIPKLNLRDAEPVFDTATPPAAPSGVTAFAPPEPPASPRLDDTAVPADAATDAASAHVTLPKQPPLPPVRQAALDTGAAPAAASDTAAAEPATDEVADDTETAGGGDPVGTVLVRSSVTMRSAPRKGASALANLQGGEKVDLVACHGWCEVIADGKRGFVYKSFLNTQSVQQQADAAAE</sequence>
<accession>A0A9X2PLN6</accession>
<feature type="region of interest" description="Disordered" evidence="1">
    <location>
        <begin position="127"/>
        <end position="181"/>
    </location>
</feature>
<dbReference type="AlphaFoldDB" id="A0A9X2PLN6"/>
<evidence type="ECO:0000256" key="1">
    <source>
        <dbReference type="SAM" id="MobiDB-lite"/>
    </source>
</evidence>
<feature type="region of interest" description="Disordered" evidence="1">
    <location>
        <begin position="29"/>
        <end position="111"/>
    </location>
</feature>
<name>A0A9X2PLN6_9HYPH</name>
<comment type="caution">
    <text evidence="2">The sequence shown here is derived from an EMBL/GenBank/DDBJ whole genome shotgun (WGS) entry which is preliminary data.</text>
</comment>
<organism evidence="2 3">
    <name type="scientific">Ancylobacter mangrovi</name>
    <dbReference type="NCBI Taxonomy" id="2972472"/>
    <lineage>
        <taxon>Bacteria</taxon>
        <taxon>Pseudomonadati</taxon>
        <taxon>Pseudomonadota</taxon>
        <taxon>Alphaproteobacteria</taxon>
        <taxon>Hyphomicrobiales</taxon>
        <taxon>Xanthobacteraceae</taxon>
        <taxon>Ancylobacter</taxon>
    </lineage>
</organism>
<gene>
    <name evidence="2" type="ORF">NVS89_13775</name>
</gene>
<feature type="compositionally biased region" description="Low complexity" evidence="1">
    <location>
        <begin position="171"/>
        <end position="180"/>
    </location>
</feature>
<feature type="compositionally biased region" description="Basic and acidic residues" evidence="1">
    <location>
        <begin position="89"/>
        <end position="102"/>
    </location>
</feature>
<dbReference type="Proteomes" id="UP001151088">
    <property type="component" value="Unassembled WGS sequence"/>
</dbReference>
<dbReference type="Gene3D" id="2.30.30.40">
    <property type="entry name" value="SH3 Domains"/>
    <property type="match status" value="1"/>
</dbReference>
<feature type="region of interest" description="Disordered" evidence="1">
    <location>
        <begin position="313"/>
        <end position="410"/>
    </location>
</feature>
<feature type="compositionally biased region" description="Basic and acidic residues" evidence="1">
    <location>
        <begin position="29"/>
        <end position="42"/>
    </location>
</feature>
<feature type="compositionally biased region" description="Polar residues" evidence="1">
    <location>
        <begin position="44"/>
        <end position="55"/>
    </location>
</feature>
<feature type="compositionally biased region" description="Low complexity" evidence="1">
    <location>
        <begin position="134"/>
        <end position="153"/>
    </location>
</feature>
<dbReference type="EMBL" id="JANTHZ010000006">
    <property type="protein sequence ID" value="MCS0496168.1"/>
    <property type="molecule type" value="Genomic_DNA"/>
</dbReference>
<dbReference type="Pfam" id="PF06347">
    <property type="entry name" value="SH3_4"/>
    <property type="match status" value="1"/>
</dbReference>
<dbReference type="RefSeq" id="WP_258733334.1">
    <property type="nucleotide sequence ID" value="NZ_JANTHZ010000006.1"/>
</dbReference>
<evidence type="ECO:0000313" key="2">
    <source>
        <dbReference type="EMBL" id="MCS0496168.1"/>
    </source>
</evidence>
<feature type="compositionally biased region" description="Acidic residues" evidence="1">
    <location>
        <begin position="391"/>
        <end position="400"/>
    </location>
</feature>
<proteinExistence type="predicted"/>
<dbReference type="InterPro" id="IPR010466">
    <property type="entry name" value="DUF1058"/>
</dbReference>
<feature type="compositionally biased region" description="Low complexity" evidence="1">
    <location>
        <begin position="342"/>
        <end position="355"/>
    </location>
</feature>